<dbReference type="AlphaFoldDB" id="A0A1H9SZV0"/>
<accession>A0A1H9SZV0</accession>
<keyword evidence="2" id="KW-1185">Reference proteome</keyword>
<proteinExistence type="predicted"/>
<evidence type="ECO:0000313" key="2">
    <source>
        <dbReference type="Proteomes" id="UP000198505"/>
    </source>
</evidence>
<dbReference type="EMBL" id="FOGS01000004">
    <property type="protein sequence ID" value="SER90418.1"/>
    <property type="molecule type" value="Genomic_DNA"/>
</dbReference>
<dbReference type="Proteomes" id="UP000198505">
    <property type="component" value="Unassembled WGS sequence"/>
</dbReference>
<organism evidence="1 2">
    <name type="scientific">Vreelandella subterranea</name>
    <dbReference type="NCBI Taxonomy" id="416874"/>
    <lineage>
        <taxon>Bacteria</taxon>
        <taxon>Pseudomonadati</taxon>
        <taxon>Pseudomonadota</taxon>
        <taxon>Gammaproteobacteria</taxon>
        <taxon>Oceanospirillales</taxon>
        <taxon>Halomonadaceae</taxon>
        <taxon>Vreelandella</taxon>
    </lineage>
</organism>
<evidence type="ECO:0000313" key="1">
    <source>
        <dbReference type="EMBL" id="SER90418.1"/>
    </source>
</evidence>
<protein>
    <submittedName>
        <fullName evidence="1">Uncharacterized protein</fullName>
    </submittedName>
</protein>
<dbReference type="RefSeq" id="WP_092826759.1">
    <property type="nucleotide sequence ID" value="NZ_FOGS01000004.1"/>
</dbReference>
<sequence>MVEAAQLLTIFDHVLRRIGIAKEDTRKVEAAYEEALEKIFKVVNKTQVYLANRKNQGKNREK</sequence>
<name>A0A1H9SZV0_9GAMM</name>
<reference evidence="2" key="1">
    <citation type="submission" date="2016-10" db="EMBL/GenBank/DDBJ databases">
        <authorList>
            <person name="Varghese N."/>
            <person name="Submissions S."/>
        </authorList>
    </citation>
    <scope>NUCLEOTIDE SEQUENCE [LARGE SCALE GENOMIC DNA]</scope>
    <source>
        <strain evidence="2">CGMCC 1.6495</strain>
    </source>
</reference>
<gene>
    <name evidence="1" type="ORF">SAMN04487958_104120</name>
</gene>